<keyword evidence="3" id="KW-1185">Reference proteome</keyword>
<organism evidence="2 3">
    <name type="scientific">Zizania palustris</name>
    <name type="common">Northern wild rice</name>
    <dbReference type="NCBI Taxonomy" id="103762"/>
    <lineage>
        <taxon>Eukaryota</taxon>
        <taxon>Viridiplantae</taxon>
        <taxon>Streptophyta</taxon>
        <taxon>Embryophyta</taxon>
        <taxon>Tracheophyta</taxon>
        <taxon>Spermatophyta</taxon>
        <taxon>Magnoliopsida</taxon>
        <taxon>Liliopsida</taxon>
        <taxon>Poales</taxon>
        <taxon>Poaceae</taxon>
        <taxon>BOP clade</taxon>
        <taxon>Oryzoideae</taxon>
        <taxon>Oryzeae</taxon>
        <taxon>Zizaniinae</taxon>
        <taxon>Zizania</taxon>
    </lineage>
</organism>
<evidence type="ECO:0000313" key="3">
    <source>
        <dbReference type="Proteomes" id="UP000729402"/>
    </source>
</evidence>
<gene>
    <name evidence="2" type="ORF">GUJ93_ZPchr0004g40266</name>
</gene>
<dbReference type="EMBL" id="JAAALK010000285">
    <property type="protein sequence ID" value="KAG8065688.1"/>
    <property type="molecule type" value="Genomic_DNA"/>
</dbReference>
<protein>
    <submittedName>
        <fullName evidence="2">Uncharacterized protein</fullName>
    </submittedName>
</protein>
<evidence type="ECO:0000313" key="2">
    <source>
        <dbReference type="EMBL" id="KAG8065688.1"/>
    </source>
</evidence>
<proteinExistence type="predicted"/>
<sequence length="96" mass="10068">MARPKQQAGKRPTEEHADVPPRPTQQRMLTLGGALASTSYTIGSGGIPGQATMPPQHVMYRVRWSVIANAASHRQNAGPTAAGVIQRADVIATAVG</sequence>
<feature type="region of interest" description="Disordered" evidence="1">
    <location>
        <begin position="1"/>
        <end position="27"/>
    </location>
</feature>
<name>A0A8J5VZM3_ZIZPA</name>
<accession>A0A8J5VZM3</accession>
<dbReference type="Proteomes" id="UP000729402">
    <property type="component" value="Unassembled WGS sequence"/>
</dbReference>
<dbReference type="AlphaFoldDB" id="A0A8J5VZM3"/>
<comment type="caution">
    <text evidence="2">The sequence shown here is derived from an EMBL/GenBank/DDBJ whole genome shotgun (WGS) entry which is preliminary data.</text>
</comment>
<evidence type="ECO:0000256" key="1">
    <source>
        <dbReference type="SAM" id="MobiDB-lite"/>
    </source>
</evidence>
<reference evidence="2" key="2">
    <citation type="submission" date="2021-02" db="EMBL/GenBank/DDBJ databases">
        <authorList>
            <person name="Kimball J.A."/>
            <person name="Haas M.W."/>
            <person name="Macchietto M."/>
            <person name="Kono T."/>
            <person name="Duquette J."/>
            <person name="Shao M."/>
        </authorList>
    </citation>
    <scope>NUCLEOTIDE SEQUENCE</scope>
    <source>
        <tissue evidence="2">Fresh leaf tissue</tissue>
    </source>
</reference>
<reference evidence="2" key="1">
    <citation type="journal article" date="2021" name="bioRxiv">
        <title>Whole Genome Assembly and Annotation of Northern Wild Rice, Zizania palustris L., Supports a Whole Genome Duplication in the Zizania Genus.</title>
        <authorList>
            <person name="Haas M."/>
            <person name="Kono T."/>
            <person name="Macchietto M."/>
            <person name="Millas R."/>
            <person name="McGilp L."/>
            <person name="Shao M."/>
            <person name="Duquette J."/>
            <person name="Hirsch C.N."/>
            <person name="Kimball J."/>
        </authorList>
    </citation>
    <scope>NUCLEOTIDE SEQUENCE</scope>
    <source>
        <tissue evidence="2">Fresh leaf tissue</tissue>
    </source>
</reference>